<evidence type="ECO:0000313" key="1">
    <source>
        <dbReference type="EMBL" id="KRZ03206.1"/>
    </source>
</evidence>
<feature type="non-terminal residue" evidence="1">
    <location>
        <position position="1"/>
    </location>
</feature>
<dbReference type="PANTHER" id="PTHR47331:SF6">
    <property type="entry name" value="DOUBLECORTIN DOMAIN-CONTAINING PROTEIN"/>
    <property type="match status" value="1"/>
</dbReference>
<proteinExistence type="predicted"/>
<dbReference type="Proteomes" id="UP000054805">
    <property type="component" value="Unassembled WGS sequence"/>
</dbReference>
<reference evidence="1 2" key="1">
    <citation type="submission" date="2015-01" db="EMBL/GenBank/DDBJ databases">
        <title>Evolution of Trichinella species and genotypes.</title>
        <authorList>
            <person name="Korhonen P.K."/>
            <person name="Edoardo P."/>
            <person name="Giuseppe L.R."/>
            <person name="Gasser R.B."/>
        </authorList>
    </citation>
    <scope>NUCLEOTIDE SEQUENCE [LARGE SCALE GENOMIC DNA]</scope>
    <source>
        <strain evidence="1">ISS588</strain>
    </source>
</reference>
<evidence type="ECO:0008006" key="3">
    <source>
        <dbReference type="Google" id="ProtNLM"/>
    </source>
</evidence>
<evidence type="ECO:0000313" key="2">
    <source>
        <dbReference type="Proteomes" id="UP000054805"/>
    </source>
</evidence>
<sequence length="500" mass="55548">LEALTVPSPTFDDKSSDEVHVVIGIDYYHRFLGDAIRRGKPGDPVAAETVLGWIICGPVNPRPVPKSVATFSATVEPQMEASGTSSTGDSNELDQEKRFRDGLLYDGTRYSVRLLWKSSDWELPDNFAVAKSFLENSSAEEVKKEGRKGRMWYLPHHVVTQQGPEAIKHRIVFDGSVKFEGTSLNEQLYPGPKLQTSRKCSYKSVYVKKTATLACSPYLDMQVANHHLSANHDRFGAIADDIKASMYVDDLVVSCDTVAEAKDFVCRSSELLASGGFHLVKWDDDLPVDVECQWRIWKSELDDLPSIALPRAYFPSSPVETSRLELHGFGDASKAAYSAVVYLKAVKSPENVSVSFVTAKSKVVPLKKLSIPRLELMAALLCARLVCYVRKELPLNVEACHCWSDSLVALGCIRGETCRWKPFMANRVREIQCLLSPQYWGHCPTQDNPADLASRGCSITTLAASATWWLGPPWLREAPSAWSMRGDLSTPGDVEEVERE</sequence>
<organism evidence="1 2">
    <name type="scientific">Trichinella pseudospiralis</name>
    <name type="common">Parasitic roundworm</name>
    <dbReference type="NCBI Taxonomy" id="6337"/>
    <lineage>
        <taxon>Eukaryota</taxon>
        <taxon>Metazoa</taxon>
        <taxon>Ecdysozoa</taxon>
        <taxon>Nematoda</taxon>
        <taxon>Enoplea</taxon>
        <taxon>Dorylaimia</taxon>
        <taxon>Trichinellida</taxon>
        <taxon>Trichinellidae</taxon>
        <taxon>Trichinella</taxon>
    </lineage>
</organism>
<keyword evidence="2" id="KW-1185">Reference proteome</keyword>
<dbReference type="Pfam" id="PF05380">
    <property type="entry name" value="Peptidase_A17"/>
    <property type="match status" value="1"/>
</dbReference>
<dbReference type="AlphaFoldDB" id="A0A0V1GYI2"/>
<accession>A0A0V1GYI2</accession>
<dbReference type="InterPro" id="IPR008042">
    <property type="entry name" value="Retrotrans_Pao"/>
</dbReference>
<dbReference type="PANTHER" id="PTHR47331">
    <property type="entry name" value="PHD-TYPE DOMAIN-CONTAINING PROTEIN"/>
    <property type="match status" value="1"/>
</dbReference>
<dbReference type="EMBL" id="JYDS01000539">
    <property type="protein sequence ID" value="KRZ03206.1"/>
    <property type="molecule type" value="Genomic_DNA"/>
</dbReference>
<name>A0A0V1GYI2_TRIPS</name>
<gene>
    <name evidence="1" type="ORF">T4B_4910</name>
</gene>
<comment type="caution">
    <text evidence="1">The sequence shown here is derived from an EMBL/GenBank/DDBJ whole genome shotgun (WGS) entry which is preliminary data.</text>
</comment>
<protein>
    <recommendedName>
        <fullName evidence="3">Peptidase aspartic putative domain-containing protein</fullName>
    </recommendedName>
</protein>